<proteinExistence type="predicted"/>
<dbReference type="InterPro" id="IPR050275">
    <property type="entry name" value="PGM_Phosphatase"/>
</dbReference>
<comment type="caution">
    <text evidence="3">The sequence shown here is derived from an EMBL/GenBank/DDBJ whole genome shotgun (WGS) entry which is preliminary data.</text>
</comment>
<accession>A0A9W8LEY1</accession>
<dbReference type="PROSITE" id="PS00175">
    <property type="entry name" value="PG_MUTASE"/>
    <property type="match status" value="1"/>
</dbReference>
<feature type="active site" description="Tele-phosphohistidine intermediate" evidence="1">
    <location>
        <position position="11"/>
    </location>
</feature>
<dbReference type="Proteomes" id="UP001140217">
    <property type="component" value="Unassembled WGS sequence"/>
</dbReference>
<dbReference type="AlphaFoldDB" id="A0A9W8LEY1"/>
<keyword evidence="4" id="KW-1185">Reference proteome</keyword>
<dbReference type="Pfam" id="PF00300">
    <property type="entry name" value="His_Phos_1"/>
    <property type="match status" value="1"/>
</dbReference>
<evidence type="ECO:0000256" key="1">
    <source>
        <dbReference type="PIRSR" id="PIRSR613078-1"/>
    </source>
</evidence>
<feature type="active site" description="Proton donor/acceptor" evidence="1">
    <location>
        <position position="86"/>
    </location>
</feature>
<dbReference type="Gene3D" id="3.40.50.1240">
    <property type="entry name" value="Phosphoglycerate mutase-like"/>
    <property type="match status" value="1"/>
</dbReference>
<dbReference type="InterPro" id="IPR013078">
    <property type="entry name" value="His_Pase_superF_clade-1"/>
</dbReference>
<evidence type="ECO:0000256" key="2">
    <source>
        <dbReference type="PIRSR" id="PIRSR613078-2"/>
    </source>
</evidence>
<reference evidence="3" key="1">
    <citation type="submission" date="2022-07" db="EMBL/GenBank/DDBJ databases">
        <title>Phylogenomic reconstructions and comparative analyses of Kickxellomycotina fungi.</title>
        <authorList>
            <person name="Reynolds N.K."/>
            <person name="Stajich J.E."/>
            <person name="Barry K."/>
            <person name="Grigoriev I.V."/>
            <person name="Crous P."/>
            <person name="Smith M.E."/>
        </authorList>
    </citation>
    <scope>NUCLEOTIDE SEQUENCE</scope>
    <source>
        <strain evidence="3">NBRC 105414</strain>
    </source>
</reference>
<protein>
    <recommendedName>
        <fullName evidence="5">Histidine phosphatase family protein</fullName>
    </recommendedName>
</protein>
<dbReference type="InterPro" id="IPR029033">
    <property type="entry name" value="His_PPase_superfam"/>
</dbReference>
<dbReference type="CDD" id="cd07067">
    <property type="entry name" value="HP_PGM_like"/>
    <property type="match status" value="1"/>
</dbReference>
<dbReference type="PANTHER" id="PTHR48100">
    <property type="entry name" value="BROAD-SPECIFICITY PHOSPHATASE YOR283W-RELATED"/>
    <property type="match status" value="1"/>
</dbReference>
<organism evidence="3 4">
    <name type="scientific">Coemansia javaensis</name>
    <dbReference type="NCBI Taxonomy" id="2761396"/>
    <lineage>
        <taxon>Eukaryota</taxon>
        <taxon>Fungi</taxon>
        <taxon>Fungi incertae sedis</taxon>
        <taxon>Zoopagomycota</taxon>
        <taxon>Kickxellomycotina</taxon>
        <taxon>Kickxellomycetes</taxon>
        <taxon>Kickxellales</taxon>
        <taxon>Kickxellaceae</taxon>
        <taxon>Coemansia</taxon>
    </lineage>
</organism>
<name>A0A9W8LEY1_9FUNG</name>
<dbReference type="SUPFAM" id="SSF53254">
    <property type="entry name" value="Phosphoglycerate mutase-like"/>
    <property type="match status" value="1"/>
</dbReference>
<dbReference type="GO" id="GO:0016791">
    <property type="term" value="F:phosphatase activity"/>
    <property type="evidence" value="ECO:0007669"/>
    <property type="project" value="TreeGrafter"/>
</dbReference>
<feature type="binding site" evidence="2">
    <location>
        <position position="61"/>
    </location>
    <ligand>
        <name>substrate</name>
    </ligand>
</feature>
<evidence type="ECO:0000313" key="4">
    <source>
        <dbReference type="Proteomes" id="UP001140217"/>
    </source>
</evidence>
<evidence type="ECO:0008006" key="5">
    <source>
        <dbReference type="Google" id="ProtNLM"/>
    </source>
</evidence>
<gene>
    <name evidence="3" type="ORF">H4R18_005359</name>
</gene>
<dbReference type="SMART" id="SM00855">
    <property type="entry name" value="PGAM"/>
    <property type="match status" value="1"/>
</dbReference>
<evidence type="ECO:0000313" key="3">
    <source>
        <dbReference type="EMBL" id="KAJ2777043.1"/>
    </source>
</evidence>
<dbReference type="InterPro" id="IPR001345">
    <property type="entry name" value="PG/BPGM_mutase_AS"/>
</dbReference>
<sequence>MAPLEIILARHGQTAANAEGRLQGSGLNPPLNERGERQAAALGAALKDGRLDWIVASAMERAIQTADAVAKHHAEAARHSDARLNEISWGELDGVKFGEARPRLSAVVQRWTTGDFDARVAGGESANDGKARVLAAFADILRTARERQYRRIILCIHGRIMRVMMAALVDKDLGKMDKYTHTNCCYNVIRAEVDDSAPGTDPDEVDFVPVRLDVRDHLAAVRAD</sequence>
<dbReference type="EMBL" id="JANBUL010000316">
    <property type="protein sequence ID" value="KAJ2777043.1"/>
    <property type="molecule type" value="Genomic_DNA"/>
</dbReference>
<feature type="binding site" evidence="2">
    <location>
        <begin position="10"/>
        <end position="17"/>
    </location>
    <ligand>
        <name>substrate</name>
    </ligand>
</feature>
<dbReference type="OrthoDB" id="354304at2759"/>